<name>A0A8J6ISI4_9ALTE</name>
<feature type="chain" id="PRO_5035276172" description="DUF2968 domain-containing protein" evidence="2">
    <location>
        <begin position="21"/>
        <end position="312"/>
    </location>
</feature>
<keyword evidence="4" id="KW-1185">Reference proteome</keyword>
<organism evidence="3 4">
    <name type="scientific">Neptunicella marina</name>
    <dbReference type="NCBI Taxonomy" id="2125989"/>
    <lineage>
        <taxon>Bacteria</taxon>
        <taxon>Pseudomonadati</taxon>
        <taxon>Pseudomonadota</taxon>
        <taxon>Gammaproteobacteria</taxon>
        <taxon>Alteromonadales</taxon>
        <taxon>Alteromonadaceae</taxon>
        <taxon>Neptunicella</taxon>
    </lineage>
</organism>
<keyword evidence="2" id="KW-0732">Signal</keyword>
<proteinExistence type="predicted"/>
<gene>
    <name evidence="3" type="ORF">H8B19_02865</name>
</gene>
<feature type="signal peptide" evidence="2">
    <location>
        <begin position="1"/>
        <end position="20"/>
    </location>
</feature>
<reference evidence="3" key="2">
    <citation type="submission" date="2020-08" db="EMBL/GenBank/DDBJ databases">
        <authorList>
            <person name="Lai Q."/>
        </authorList>
    </citation>
    <scope>NUCLEOTIDE SEQUENCE</scope>
    <source>
        <strain evidence="3">S27-2</strain>
    </source>
</reference>
<evidence type="ECO:0000256" key="1">
    <source>
        <dbReference type="SAM" id="Coils"/>
    </source>
</evidence>
<evidence type="ECO:0008006" key="5">
    <source>
        <dbReference type="Google" id="ProtNLM"/>
    </source>
</evidence>
<evidence type="ECO:0000313" key="4">
    <source>
        <dbReference type="Proteomes" id="UP000601768"/>
    </source>
</evidence>
<feature type="coiled-coil region" evidence="1">
    <location>
        <begin position="121"/>
        <end position="226"/>
    </location>
</feature>
<keyword evidence="1" id="KW-0175">Coiled coil</keyword>
<accession>A0A8J6ISI4</accession>
<comment type="caution">
    <text evidence="3">The sequence shown here is derived from an EMBL/GenBank/DDBJ whole genome shotgun (WGS) entry which is preliminary data.</text>
</comment>
<reference evidence="3" key="1">
    <citation type="journal article" date="2018" name="Int. J. Syst. Evol. Microbiol.">
        <title>Neptunicella marina gen. nov., sp. nov., isolated from surface seawater.</title>
        <authorList>
            <person name="Liu X."/>
            <person name="Lai Q."/>
            <person name="Du Y."/>
            <person name="Zhang X."/>
            <person name="Liu Z."/>
            <person name="Sun F."/>
            <person name="Shao Z."/>
        </authorList>
    </citation>
    <scope>NUCLEOTIDE SEQUENCE</scope>
    <source>
        <strain evidence="3">S27-2</strain>
    </source>
</reference>
<dbReference type="AlphaFoldDB" id="A0A8J6ISI4"/>
<evidence type="ECO:0000313" key="3">
    <source>
        <dbReference type="EMBL" id="MBC3764801.1"/>
    </source>
</evidence>
<dbReference type="Proteomes" id="UP000601768">
    <property type="component" value="Unassembled WGS sequence"/>
</dbReference>
<dbReference type="RefSeq" id="WP_186505278.1">
    <property type="nucleotide sequence ID" value="NZ_JACNEP010000002.1"/>
</dbReference>
<sequence>MKKSILTLLTTAMFATTAGAATQMAELSKDMQIMSSILKTSLQQNNDKAAIRFHNLDMSYLADQGVVFEVSTSKSRWNFNFDFGSLREFFPAAPVAPVAPVPGQKVKEKLAEKNIVITFDTDDFENEMEEAMEHAKDAMRDVRDKLRELRDERRQLSWDEREYERRRRDIEFEKSHADAEDKKELEQEIAELNKQNQELAEKRKKIDEYAAKLEAEQQKSMQASREMAMKNTRAFLAKFEDTVAETLCKYGMGVKSMPEGEHVSFILEGFGEDENDKDLDRVYVFNNKDIKSCVAERMTKDQLLKAAKSYMF</sequence>
<protein>
    <recommendedName>
        <fullName evidence="5">DUF2968 domain-containing protein</fullName>
    </recommendedName>
</protein>
<dbReference type="EMBL" id="JACNEP010000002">
    <property type="protein sequence ID" value="MBC3764801.1"/>
    <property type="molecule type" value="Genomic_DNA"/>
</dbReference>
<evidence type="ECO:0000256" key="2">
    <source>
        <dbReference type="SAM" id="SignalP"/>
    </source>
</evidence>